<dbReference type="SMART" id="SM00458">
    <property type="entry name" value="RICIN"/>
    <property type="match status" value="1"/>
</dbReference>
<dbReference type="SUPFAM" id="SSF50370">
    <property type="entry name" value="Ricin B-like lectins"/>
    <property type="match status" value="1"/>
</dbReference>
<protein>
    <submittedName>
        <fullName evidence="4">Ricin-type beta-trefoil lectin domain protein</fullName>
    </submittedName>
</protein>
<feature type="compositionally biased region" description="Low complexity" evidence="1">
    <location>
        <begin position="331"/>
        <end position="349"/>
    </location>
</feature>
<dbReference type="InterPro" id="IPR035992">
    <property type="entry name" value="Ricin_B-like_lectins"/>
</dbReference>
<feature type="compositionally biased region" description="Low complexity" evidence="1">
    <location>
        <begin position="91"/>
        <end position="104"/>
    </location>
</feature>
<gene>
    <name evidence="4" type="ORF">ACFFTR_30030</name>
</gene>
<dbReference type="InterPro" id="IPR000772">
    <property type="entry name" value="Ricin_B_lectin"/>
</dbReference>
<dbReference type="RefSeq" id="WP_223100772.1">
    <property type="nucleotide sequence ID" value="NZ_CP061913.1"/>
</dbReference>
<feature type="compositionally biased region" description="Low complexity" evidence="1">
    <location>
        <begin position="287"/>
        <end position="316"/>
    </location>
</feature>
<feature type="compositionally biased region" description="Acidic residues" evidence="1">
    <location>
        <begin position="1"/>
        <end position="11"/>
    </location>
</feature>
<evidence type="ECO:0000256" key="1">
    <source>
        <dbReference type="SAM" id="MobiDB-lite"/>
    </source>
</evidence>
<dbReference type="EMBL" id="JBHMCA010000053">
    <property type="protein sequence ID" value="MFB9447352.1"/>
    <property type="molecule type" value="Genomic_DNA"/>
</dbReference>
<dbReference type="Pfam" id="PF00652">
    <property type="entry name" value="Ricin_B_lectin"/>
    <property type="match status" value="1"/>
</dbReference>
<feature type="domain" description="Ricin B lectin" evidence="3">
    <location>
        <begin position="359"/>
        <end position="489"/>
    </location>
</feature>
<organism evidence="4 5">
    <name type="scientific">Dactylosporangium vinaceum</name>
    <dbReference type="NCBI Taxonomy" id="53362"/>
    <lineage>
        <taxon>Bacteria</taxon>
        <taxon>Bacillati</taxon>
        <taxon>Actinomycetota</taxon>
        <taxon>Actinomycetes</taxon>
        <taxon>Micromonosporales</taxon>
        <taxon>Micromonosporaceae</taxon>
        <taxon>Dactylosporangium</taxon>
    </lineage>
</organism>
<name>A0ABV5MES2_9ACTN</name>
<feature type="region of interest" description="Disordered" evidence="1">
    <location>
        <begin position="268"/>
        <end position="368"/>
    </location>
</feature>
<dbReference type="Proteomes" id="UP001589608">
    <property type="component" value="Unassembled WGS sequence"/>
</dbReference>
<accession>A0ABV5MES2</accession>
<keyword evidence="2" id="KW-1133">Transmembrane helix</keyword>
<comment type="caution">
    <text evidence="4">The sequence shown here is derived from an EMBL/GenBank/DDBJ whole genome shotgun (WGS) entry which is preliminary data.</text>
</comment>
<feature type="transmembrane region" description="Helical" evidence="2">
    <location>
        <begin position="241"/>
        <end position="264"/>
    </location>
</feature>
<keyword evidence="2" id="KW-0812">Transmembrane</keyword>
<evidence type="ECO:0000313" key="4">
    <source>
        <dbReference type="EMBL" id="MFB9447352.1"/>
    </source>
</evidence>
<feature type="region of interest" description="Disordered" evidence="1">
    <location>
        <begin position="123"/>
        <end position="179"/>
    </location>
</feature>
<keyword evidence="2" id="KW-0472">Membrane</keyword>
<proteinExistence type="predicted"/>
<dbReference type="Gene3D" id="2.80.10.50">
    <property type="match status" value="1"/>
</dbReference>
<sequence length="489" mass="48821">MSVAGDGDDADQATGPRGLPPVAGPPPRHRVPPTASAAARVLPEPFTPPKPAIPHVPHQRRPDGPTAMATAAVAASAADAAPDPDEPDPLPVATLAGQARADAAAMDRTQNLEFIVSLPGLTNDPDVVGPDSAGPGSTGSGPAGPGSVGPGSTGSGSAGSGSAGSGSAGPDSAGADLAGRDEPVETVEGELMPVGSTMAADDSPTVADYRAPALTIVTDYAHEDADDYRGSRRRMIPWRRYPVGAVAVAVLILLILGAVVYQAVGRSDPGGPRNSSLPGQVPGVDTGGNNPAPAGGAGSPTADDPTTEPETQAATAVGATPTRPQTATTVPALPQTSAPAPSTAATTSSPTPPPPVAQPPQGHMTGAQSHKCLEYRSGSGNRVVLDNCSSDGNQQWKLVGNPATGATLVADNGMCLDVANAGTGNGNAVQVYACNNSVAQKWVRRADNSWQNPNSKRCLWPSNNGTGAGTPLVIWDCVSGAQSQIFTLA</sequence>
<evidence type="ECO:0000256" key="2">
    <source>
        <dbReference type="SAM" id="Phobius"/>
    </source>
</evidence>
<reference evidence="4 5" key="1">
    <citation type="submission" date="2024-09" db="EMBL/GenBank/DDBJ databases">
        <authorList>
            <person name="Sun Q."/>
            <person name="Mori K."/>
        </authorList>
    </citation>
    <scope>NUCLEOTIDE SEQUENCE [LARGE SCALE GENOMIC DNA]</scope>
    <source>
        <strain evidence="4 5">JCM 3307</strain>
    </source>
</reference>
<feature type="compositionally biased region" description="Gly residues" evidence="1">
    <location>
        <begin position="136"/>
        <end position="167"/>
    </location>
</feature>
<feature type="region of interest" description="Disordered" evidence="1">
    <location>
        <begin position="1"/>
        <end position="104"/>
    </location>
</feature>
<dbReference type="CDD" id="cd00161">
    <property type="entry name" value="beta-trefoil_Ricin-like"/>
    <property type="match status" value="1"/>
</dbReference>
<keyword evidence="5" id="KW-1185">Reference proteome</keyword>
<dbReference type="PROSITE" id="PS50231">
    <property type="entry name" value="RICIN_B_LECTIN"/>
    <property type="match status" value="1"/>
</dbReference>
<evidence type="ECO:0000313" key="5">
    <source>
        <dbReference type="Proteomes" id="UP001589608"/>
    </source>
</evidence>
<feature type="compositionally biased region" description="Pro residues" evidence="1">
    <location>
        <begin position="45"/>
        <end position="54"/>
    </location>
</feature>
<evidence type="ECO:0000259" key="3">
    <source>
        <dbReference type="SMART" id="SM00458"/>
    </source>
</evidence>
<feature type="compositionally biased region" description="Low complexity" evidence="1">
    <location>
        <begin position="65"/>
        <end position="81"/>
    </location>
</feature>